<dbReference type="Proteomes" id="UP000240246">
    <property type="component" value="Segment"/>
</dbReference>
<gene>
    <name evidence="1" type="ORF">SEA_CUKE_125</name>
</gene>
<organism evidence="1 2">
    <name type="scientific">Mycobacterium phage Cuke</name>
    <dbReference type="NCBI Taxonomy" id="2079417"/>
    <lineage>
        <taxon>Viruses</taxon>
        <taxon>Duplodnaviria</taxon>
        <taxon>Heunggongvirae</taxon>
        <taxon>Uroviricota</taxon>
        <taxon>Caudoviricetes</taxon>
        <taxon>Cukevirus</taxon>
        <taxon>Cukevirus cuke</taxon>
    </lineage>
</organism>
<accession>A0A2L1IX27</accession>
<proteinExistence type="predicted"/>
<protein>
    <submittedName>
        <fullName evidence="1">Uncharacterized protein</fullName>
    </submittedName>
</protein>
<evidence type="ECO:0000313" key="2">
    <source>
        <dbReference type="Proteomes" id="UP000240246"/>
    </source>
</evidence>
<name>A0A2L1IX27_9CAUD</name>
<sequence>MMDQNGLDAMFYEFIYLMNGKAKHWEQIEPGVWQVKECYSKDKNNRAKLTIKLEGEEYHG</sequence>
<evidence type="ECO:0000313" key="1">
    <source>
        <dbReference type="EMBL" id="AVD99741.1"/>
    </source>
</evidence>
<reference evidence="2" key="1">
    <citation type="submission" date="2018-01" db="EMBL/GenBank/DDBJ databases">
        <authorList>
            <person name="Gaut B.S."/>
            <person name="Morton B.R."/>
            <person name="Clegg M.T."/>
            <person name="Duvall M.R."/>
        </authorList>
    </citation>
    <scope>NUCLEOTIDE SEQUENCE [LARGE SCALE GENOMIC DNA]</scope>
</reference>
<keyword evidence="2" id="KW-1185">Reference proteome</keyword>
<dbReference type="EMBL" id="MG757156">
    <property type="protein sequence ID" value="AVD99741.1"/>
    <property type="molecule type" value="Genomic_DNA"/>
</dbReference>